<organism evidence="3 4">
    <name type="scientific">Oidiodendron maius (strain Zn)</name>
    <dbReference type="NCBI Taxonomy" id="913774"/>
    <lineage>
        <taxon>Eukaryota</taxon>
        <taxon>Fungi</taxon>
        <taxon>Dikarya</taxon>
        <taxon>Ascomycota</taxon>
        <taxon>Pezizomycotina</taxon>
        <taxon>Leotiomycetes</taxon>
        <taxon>Leotiomycetes incertae sedis</taxon>
        <taxon>Myxotrichaceae</taxon>
        <taxon>Oidiodendron</taxon>
    </lineage>
</organism>
<dbReference type="InterPro" id="IPR002347">
    <property type="entry name" value="SDR_fam"/>
</dbReference>
<keyword evidence="2" id="KW-1133">Transmembrane helix</keyword>
<accession>A0A0C3GYB6</accession>
<evidence type="ECO:0000313" key="4">
    <source>
        <dbReference type="Proteomes" id="UP000054321"/>
    </source>
</evidence>
<dbReference type="EMBL" id="KN832885">
    <property type="protein sequence ID" value="KIM96169.1"/>
    <property type="molecule type" value="Genomic_DNA"/>
</dbReference>
<dbReference type="AlphaFoldDB" id="A0A0C3GYB6"/>
<dbReference type="Proteomes" id="UP000054321">
    <property type="component" value="Unassembled WGS sequence"/>
</dbReference>
<evidence type="ECO:0000256" key="2">
    <source>
        <dbReference type="SAM" id="Phobius"/>
    </source>
</evidence>
<evidence type="ECO:0008006" key="5">
    <source>
        <dbReference type="Google" id="ProtNLM"/>
    </source>
</evidence>
<dbReference type="SUPFAM" id="SSF51735">
    <property type="entry name" value="NAD(P)-binding Rossmann-fold domains"/>
    <property type="match status" value="1"/>
</dbReference>
<name>A0A0C3GYB6_OIDMZ</name>
<dbReference type="InParanoid" id="A0A0C3GYB6"/>
<dbReference type="PANTHER" id="PTHR43157">
    <property type="entry name" value="PHOSPHATIDYLINOSITOL-GLYCAN BIOSYNTHESIS CLASS F PROTEIN-RELATED"/>
    <property type="match status" value="1"/>
</dbReference>
<dbReference type="PRINTS" id="PR00081">
    <property type="entry name" value="GDHRDH"/>
</dbReference>
<dbReference type="PANTHER" id="PTHR43157:SF31">
    <property type="entry name" value="PHOSPHATIDYLINOSITOL-GLYCAN BIOSYNTHESIS CLASS F PROTEIN"/>
    <property type="match status" value="1"/>
</dbReference>
<dbReference type="OrthoDB" id="542013at2759"/>
<dbReference type="HOGENOM" id="CLU_010194_44_4_1"/>
<proteinExistence type="predicted"/>
<evidence type="ECO:0000313" key="3">
    <source>
        <dbReference type="EMBL" id="KIM96169.1"/>
    </source>
</evidence>
<dbReference type="Gene3D" id="3.40.50.720">
    <property type="entry name" value="NAD(P)-binding Rossmann-like Domain"/>
    <property type="match status" value="1"/>
</dbReference>
<feature type="transmembrane region" description="Helical" evidence="2">
    <location>
        <begin position="12"/>
        <end position="35"/>
    </location>
</feature>
<dbReference type="InterPro" id="IPR036291">
    <property type="entry name" value="NAD(P)-bd_dom_sf"/>
</dbReference>
<gene>
    <name evidence="3" type="ORF">OIDMADRAFT_170880</name>
</gene>
<evidence type="ECO:0000256" key="1">
    <source>
        <dbReference type="ARBA" id="ARBA00023002"/>
    </source>
</evidence>
<keyword evidence="4" id="KW-1185">Reference proteome</keyword>
<reference evidence="3 4" key="1">
    <citation type="submission" date="2014-04" db="EMBL/GenBank/DDBJ databases">
        <authorList>
            <consortium name="DOE Joint Genome Institute"/>
            <person name="Kuo A."/>
            <person name="Martino E."/>
            <person name="Perotto S."/>
            <person name="Kohler A."/>
            <person name="Nagy L.G."/>
            <person name="Floudas D."/>
            <person name="Copeland A."/>
            <person name="Barry K.W."/>
            <person name="Cichocki N."/>
            <person name="Veneault-Fourrey C."/>
            <person name="LaButti K."/>
            <person name="Lindquist E.A."/>
            <person name="Lipzen A."/>
            <person name="Lundell T."/>
            <person name="Morin E."/>
            <person name="Murat C."/>
            <person name="Sun H."/>
            <person name="Tunlid A."/>
            <person name="Henrissat B."/>
            <person name="Grigoriev I.V."/>
            <person name="Hibbett D.S."/>
            <person name="Martin F."/>
            <person name="Nordberg H.P."/>
            <person name="Cantor M.N."/>
            <person name="Hua S.X."/>
        </authorList>
    </citation>
    <scope>NUCLEOTIDE SEQUENCE [LARGE SCALE GENOMIC DNA]</scope>
    <source>
        <strain evidence="3 4">Zn</strain>
    </source>
</reference>
<dbReference type="Pfam" id="PF00106">
    <property type="entry name" value="adh_short"/>
    <property type="match status" value="1"/>
</dbReference>
<keyword evidence="2" id="KW-0812">Transmembrane</keyword>
<keyword evidence="2" id="KW-0472">Membrane</keyword>
<protein>
    <recommendedName>
        <fullName evidence="5">Ketoreductase (KR) domain-containing protein</fullName>
    </recommendedName>
</protein>
<dbReference type="GO" id="GO:0016491">
    <property type="term" value="F:oxidoreductase activity"/>
    <property type="evidence" value="ECO:0007669"/>
    <property type="project" value="UniProtKB-KW"/>
</dbReference>
<sequence length="370" mass="40991">MDNYQQYYQYWPIAAVTLAVVGVSFTLQWVLAEFFPWQNLWKQRNAKLTVTTKSYKGKTVMITGANGAFGSRAAKLFADREVETLILVDVKDCAGVKADIEASYPATLKTKPNILVWQVDMMSYASCQELAKKVRQLKSLDHVLMTAGILSFARRESPEGWETSIQVNYISSALLALLFLPCLKSSPTNPSPPVLTFVTTFGVYPAGPTMSVPKTGSYLKHLSNNKDGMAQAHQYGRSKGLLLYFARELAARVSAAQNKGMRKVTINSADPGSAWTPLTNPNQGKLIPKLIMDFSAREPLTCATALVNGVSAGEDTHGKIVMDYERPSYPPFTVRKSGQAAQQRVWDETRDEFLTKVPELKDIYKVLDGQ</sequence>
<keyword evidence="1" id="KW-0560">Oxidoreductase</keyword>
<dbReference type="STRING" id="913774.A0A0C3GYB6"/>
<reference evidence="4" key="2">
    <citation type="submission" date="2015-01" db="EMBL/GenBank/DDBJ databases">
        <title>Evolutionary Origins and Diversification of the Mycorrhizal Mutualists.</title>
        <authorList>
            <consortium name="DOE Joint Genome Institute"/>
            <consortium name="Mycorrhizal Genomics Consortium"/>
            <person name="Kohler A."/>
            <person name="Kuo A."/>
            <person name="Nagy L.G."/>
            <person name="Floudas D."/>
            <person name="Copeland A."/>
            <person name="Barry K.W."/>
            <person name="Cichocki N."/>
            <person name="Veneault-Fourrey C."/>
            <person name="LaButti K."/>
            <person name="Lindquist E.A."/>
            <person name="Lipzen A."/>
            <person name="Lundell T."/>
            <person name="Morin E."/>
            <person name="Murat C."/>
            <person name="Riley R."/>
            <person name="Ohm R."/>
            <person name="Sun H."/>
            <person name="Tunlid A."/>
            <person name="Henrissat B."/>
            <person name="Grigoriev I.V."/>
            <person name="Hibbett D.S."/>
            <person name="Martin F."/>
        </authorList>
    </citation>
    <scope>NUCLEOTIDE SEQUENCE [LARGE SCALE GENOMIC DNA]</scope>
    <source>
        <strain evidence="4">Zn</strain>
    </source>
</reference>